<evidence type="ECO:0000256" key="1">
    <source>
        <dbReference type="SAM" id="MobiDB-lite"/>
    </source>
</evidence>
<proteinExistence type="predicted"/>
<dbReference type="AlphaFoldDB" id="A0A411YIM5"/>
<dbReference type="PANTHER" id="PTHR38149:SF1">
    <property type="entry name" value="ATPASE"/>
    <property type="match status" value="1"/>
</dbReference>
<dbReference type="InterPro" id="IPR027417">
    <property type="entry name" value="P-loop_NTPase"/>
</dbReference>
<dbReference type="InterPro" id="IPR046833">
    <property type="entry name" value="ABC_N"/>
</dbReference>
<evidence type="ECO:0000313" key="6">
    <source>
        <dbReference type="Proteomes" id="UP000291469"/>
    </source>
</evidence>
<accession>A0A411YIM5</accession>
<dbReference type="Pfam" id="PF21117">
    <property type="entry name" value="MRB1590_C"/>
    <property type="match status" value="1"/>
</dbReference>
<dbReference type="InterPro" id="IPR049069">
    <property type="entry name" value="MRB1590-like_C"/>
</dbReference>
<dbReference type="SUPFAM" id="SSF52540">
    <property type="entry name" value="P-loop containing nucleoside triphosphate hydrolases"/>
    <property type="match status" value="1"/>
</dbReference>
<keyword evidence="6" id="KW-1185">Reference proteome</keyword>
<dbReference type="Proteomes" id="UP000291469">
    <property type="component" value="Chromosome"/>
</dbReference>
<evidence type="ECO:0000259" key="2">
    <source>
        <dbReference type="Pfam" id="PF09818"/>
    </source>
</evidence>
<sequence length="562" mass="59091">MAAPTTLSALRGHVQELDGKGYGAYKSLRDERAALDEAGLPGAELRVERVQADPFAPPSRLTLHVPASTAKVPGSERANEPRRRAVADHLLRLLDGQVGRDLHVDAGRQEVLERSAVHLDADGNVTVRLGASLPAAGRKIKGRAAAALLTEELPQAATRSLRWEAIDASAAVATADTVEDAVALRAQLAARGLVAFVADGSVLPRASGVDDRPLEGGVPLEAPETLAVELEAPHAGLVRGLGIRDGVTLVVGGGFHGKSTLLRALERGVYDHVPGDGRERVVTRDDAVKIRAEDGRAVTRCDVSAFVGELPTGDDTRDFSTENASGSTSQAAAIVEAIEAGAGSLLIDEDTSATNLMIRDAAMRELVVGDREPLTPFVDLVRSLARDREVATVLVLGGSGDYFGVADTVVHMDAFAPHDVTDRAHAIAEDAPKPGEPAVFPTRRGRVPRSNSLTPPGKPKVSARGVDALRYGEATIDLDAVEQLVDPSQTAAVGRALRWLADDRGGDDRPLAARLDALDAHLAEVGVHGLAGDAPVDLARPRRFEVAAALNRLRSLAVADLR</sequence>
<dbReference type="PANTHER" id="PTHR38149">
    <property type="entry name" value="ATPASE"/>
    <property type="match status" value="1"/>
</dbReference>
<gene>
    <name evidence="5" type="ORF">ER308_16045</name>
</gene>
<dbReference type="InterPro" id="IPR046834">
    <property type="entry name" value="ABC_ATPase_C"/>
</dbReference>
<evidence type="ECO:0000313" key="5">
    <source>
        <dbReference type="EMBL" id="QBI20936.1"/>
    </source>
</evidence>
<dbReference type="OrthoDB" id="9809999at2"/>
<dbReference type="EMBL" id="CP036402">
    <property type="protein sequence ID" value="QBI20936.1"/>
    <property type="molecule type" value="Genomic_DNA"/>
</dbReference>
<feature type="domain" description="MRB1590-like C-terminal" evidence="4">
    <location>
        <begin position="460"/>
        <end position="558"/>
    </location>
</feature>
<dbReference type="Pfam" id="PF09818">
    <property type="entry name" value="ABC_ATPase"/>
    <property type="match status" value="1"/>
</dbReference>
<reference evidence="5 6" key="1">
    <citation type="submission" date="2019-01" db="EMBL/GenBank/DDBJ databases">
        <title>Egibacter rhizosphaerae EGI 80759T.</title>
        <authorList>
            <person name="Chen D.-D."/>
            <person name="Tian Y."/>
            <person name="Jiao J.-Y."/>
            <person name="Zhang X.-T."/>
            <person name="Zhang Y.-G."/>
            <person name="Zhang Y."/>
            <person name="Xiao M."/>
            <person name="Shu W.-S."/>
            <person name="Li W.-J."/>
        </authorList>
    </citation>
    <scope>NUCLEOTIDE SEQUENCE [LARGE SCALE GENOMIC DNA]</scope>
    <source>
        <strain evidence="5 6">EGI 80759</strain>
    </source>
</reference>
<protein>
    <submittedName>
        <fullName evidence="5">ATPase</fullName>
    </submittedName>
</protein>
<evidence type="ECO:0000259" key="4">
    <source>
        <dbReference type="Pfam" id="PF21117"/>
    </source>
</evidence>
<name>A0A411YIM5_9ACTN</name>
<feature type="region of interest" description="Disordered" evidence="1">
    <location>
        <begin position="431"/>
        <end position="462"/>
    </location>
</feature>
<dbReference type="Pfam" id="PF20446">
    <property type="entry name" value="ABC_N"/>
    <property type="match status" value="1"/>
</dbReference>
<dbReference type="RefSeq" id="WP_131155929.1">
    <property type="nucleotide sequence ID" value="NZ_CP036402.1"/>
</dbReference>
<feature type="domain" description="ATPase of the ABC class N-terminal" evidence="3">
    <location>
        <begin position="9"/>
        <end position="161"/>
    </location>
</feature>
<feature type="domain" description="ATPase of the ABC class C-terminal" evidence="2">
    <location>
        <begin position="173"/>
        <end position="433"/>
    </location>
</feature>
<organism evidence="5 6">
    <name type="scientific">Egibacter rhizosphaerae</name>
    <dbReference type="NCBI Taxonomy" id="1670831"/>
    <lineage>
        <taxon>Bacteria</taxon>
        <taxon>Bacillati</taxon>
        <taxon>Actinomycetota</taxon>
        <taxon>Nitriliruptoria</taxon>
        <taxon>Egibacterales</taxon>
        <taxon>Egibacteraceae</taxon>
        <taxon>Egibacter</taxon>
    </lineage>
</organism>
<evidence type="ECO:0000259" key="3">
    <source>
        <dbReference type="Pfam" id="PF20446"/>
    </source>
</evidence>
<dbReference type="KEGG" id="erz:ER308_16045"/>
<dbReference type="InterPro" id="IPR019195">
    <property type="entry name" value="ABC_ATPase_put"/>
</dbReference>